<dbReference type="Gene3D" id="3.40.50.720">
    <property type="entry name" value="NAD(P)-binding Rossmann-like Domain"/>
    <property type="match status" value="1"/>
</dbReference>
<sequence>MIPLMLDLTGRRVLIFGGGDVGARKAAFFEHEAEVTVFSRSFSPDLDGLAIRRREADLSALSDEALRGFLRGVFLAVAATPDPALNDRIGRLCAEAGVLFNNAAGEPGDVIIPSVVRGSRFLVAISTRGRSPAVSRYLRTRLEADYADLDKMIELQEEIRSMLRETEPVQAERSRILWNVLRDDEIRAALATDYGRARALAIERYLHA</sequence>
<dbReference type="EC" id="1.3.1.76" evidence="2"/>
<dbReference type="NCBIfam" id="TIGR01470">
    <property type="entry name" value="cysG_Nterm"/>
    <property type="match status" value="1"/>
</dbReference>
<dbReference type="OrthoDB" id="10510at2157"/>
<accession>A0A0H1QXA0</accession>
<dbReference type="UniPathway" id="UPA00262">
    <property type="reaction ID" value="UER00222"/>
</dbReference>
<comment type="pathway">
    <text evidence="1">Porphyrin-containing compound metabolism; siroheme biosynthesis; sirohydrochlorin from precorrin-2: step 1/1.</text>
</comment>
<evidence type="ECO:0000256" key="2">
    <source>
        <dbReference type="ARBA" id="ARBA00012400"/>
    </source>
</evidence>
<evidence type="ECO:0000256" key="5">
    <source>
        <dbReference type="ARBA" id="ARBA00023244"/>
    </source>
</evidence>
<dbReference type="EMBL" id="JXOJ01000005">
    <property type="protein sequence ID" value="KLK87563.1"/>
    <property type="molecule type" value="Genomic_DNA"/>
</dbReference>
<proteinExistence type="predicted"/>
<keyword evidence="3" id="KW-0560">Oxidoreductase</keyword>
<name>A0A0H1QXA0_9EURY</name>
<keyword evidence="4" id="KW-0520">NAD</keyword>
<evidence type="ECO:0000256" key="3">
    <source>
        <dbReference type="ARBA" id="ARBA00023002"/>
    </source>
</evidence>
<evidence type="ECO:0000256" key="1">
    <source>
        <dbReference type="ARBA" id="ARBA00005010"/>
    </source>
</evidence>
<dbReference type="PATRIC" id="fig|1550566.3.peg.2102"/>
<comment type="caution">
    <text evidence="7">The sequence shown here is derived from an EMBL/GenBank/DDBJ whole genome shotgun (WGS) entry which is preliminary data.</text>
</comment>
<gene>
    <name evidence="7" type="ORF">SZ63_09665</name>
</gene>
<dbReference type="Gene3D" id="3.30.160.110">
    <property type="entry name" value="Siroheme synthase, domain 2"/>
    <property type="match status" value="1"/>
</dbReference>
<protein>
    <recommendedName>
        <fullName evidence="2">precorrin-2 dehydrogenase</fullName>
        <ecNumber evidence="2">1.3.1.76</ecNumber>
    </recommendedName>
</protein>
<dbReference type="AlphaFoldDB" id="A0A0H1QXA0"/>
<reference evidence="7 8" key="1">
    <citation type="journal article" date="2015" name="Int. J. Syst. Evol. Microbiol.">
        <title>Methanoculleus sediminis sp. nov., a methanogen from sediments near a submarine mud volcano.</title>
        <authorList>
            <person name="Chen S.C."/>
            <person name="Chen M.F."/>
            <person name="Lai M.C."/>
            <person name="Weng C.Y."/>
            <person name="Wu S.Y."/>
            <person name="Lin S."/>
            <person name="Yang T.F."/>
            <person name="Chen P.C."/>
        </authorList>
    </citation>
    <scope>NUCLEOTIDE SEQUENCE [LARGE SCALE GENOMIC DNA]</scope>
    <source>
        <strain evidence="7 8">S3Fa</strain>
    </source>
</reference>
<dbReference type="STRING" id="1550566.SZ63_09665"/>
<dbReference type="SUPFAM" id="SSF51735">
    <property type="entry name" value="NAD(P)-binding Rossmann-fold domains"/>
    <property type="match status" value="1"/>
</dbReference>
<dbReference type="GO" id="GO:0004325">
    <property type="term" value="F:ferrochelatase activity"/>
    <property type="evidence" value="ECO:0007669"/>
    <property type="project" value="InterPro"/>
</dbReference>
<evidence type="ECO:0000313" key="8">
    <source>
        <dbReference type="Proteomes" id="UP000035301"/>
    </source>
</evidence>
<evidence type="ECO:0000256" key="4">
    <source>
        <dbReference type="ARBA" id="ARBA00023027"/>
    </source>
</evidence>
<evidence type="ECO:0000313" key="7">
    <source>
        <dbReference type="EMBL" id="KLK87563.1"/>
    </source>
</evidence>
<dbReference type="RefSeq" id="WP_048184765.1">
    <property type="nucleotide sequence ID" value="NZ_JXOJ01000005.1"/>
</dbReference>
<dbReference type="GO" id="GO:0043115">
    <property type="term" value="F:precorrin-2 dehydrogenase activity"/>
    <property type="evidence" value="ECO:0007669"/>
    <property type="project" value="UniProtKB-EC"/>
</dbReference>
<dbReference type="GO" id="GO:0019354">
    <property type="term" value="P:siroheme biosynthetic process"/>
    <property type="evidence" value="ECO:0007669"/>
    <property type="project" value="UniProtKB-UniPathway"/>
</dbReference>
<keyword evidence="8" id="KW-1185">Reference proteome</keyword>
<dbReference type="PANTHER" id="PTHR35330">
    <property type="entry name" value="SIROHEME BIOSYNTHESIS PROTEIN MET8"/>
    <property type="match status" value="1"/>
</dbReference>
<dbReference type="InterPro" id="IPR036291">
    <property type="entry name" value="NAD(P)-bd_dom_sf"/>
</dbReference>
<dbReference type="PANTHER" id="PTHR35330:SF1">
    <property type="entry name" value="SIROHEME BIOSYNTHESIS PROTEIN MET8"/>
    <property type="match status" value="1"/>
</dbReference>
<organism evidence="7 8">
    <name type="scientific">Methanoculleus sediminis</name>
    <dbReference type="NCBI Taxonomy" id="1550566"/>
    <lineage>
        <taxon>Archaea</taxon>
        <taxon>Methanobacteriati</taxon>
        <taxon>Methanobacteriota</taxon>
        <taxon>Stenosarchaea group</taxon>
        <taxon>Methanomicrobia</taxon>
        <taxon>Methanomicrobiales</taxon>
        <taxon>Methanomicrobiaceae</taxon>
        <taxon>Methanoculleus</taxon>
    </lineage>
</organism>
<dbReference type="InterPro" id="IPR028161">
    <property type="entry name" value="Met8-like"/>
</dbReference>
<dbReference type="Pfam" id="PF13241">
    <property type="entry name" value="NAD_binding_7"/>
    <property type="match status" value="1"/>
</dbReference>
<evidence type="ECO:0000256" key="6">
    <source>
        <dbReference type="ARBA" id="ARBA00047561"/>
    </source>
</evidence>
<dbReference type="SUPFAM" id="SSF75615">
    <property type="entry name" value="Siroheme synthase middle domains-like"/>
    <property type="match status" value="1"/>
</dbReference>
<comment type="catalytic activity">
    <reaction evidence="6">
        <text>precorrin-2 + NAD(+) = sirohydrochlorin + NADH + 2 H(+)</text>
        <dbReference type="Rhea" id="RHEA:15613"/>
        <dbReference type="ChEBI" id="CHEBI:15378"/>
        <dbReference type="ChEBI" id="CHEBI:57540"/>
        <dbReference type="ChEBI" id="CHEBI:57945"/>
        <dbReference type="ChEBI" id="CHEBI:58351"/>
        <dbReference type="ChEBI" id="CHEBI:58827"/>
        <dbReference type="EC" id="1.3.1.76"/>
    </reaction>
</comment>
<dbReference type="Proteomes" id="UP000035301">
    <property type="component" value="Unassembled WGS sequence"/>
</dbReference>
<dbReference type="InterPro" id="IPR006367">
    <property type="entry name" value="Sirohaem_synthase_N"/>
</dbReference>
<keyword evidence="5" id="KW-0627">Porphyrin biosynthesis</keyword>